<keyword evidence="3" id="KW-1185">Reference proteome</keyword>
<reference evidence="2 3" key="2">
    <citation type="submission" date="2017-02" db="EMBL/GenBank/DDBJ databases">
        <title>A genome survey and senescence transcriptome analysis in Lentinula edodes.</title>
        <authorList>
            <person name="Sakamoto Y."/>
            <person name="Nakade K."/>
            <person name="Sato S."/>
            <person name="Yoshida Y."/>
            <person name="Miyazaki K."/>
            <person name="Natsume S."/>
            <person name="Konno N."/>
        </authorList>
    </citation>
    <scope>NUCLEOTIDE SEQUENCE [LARGE SCALE GENOMIC DNA]</scope>
    <source>
        <strain evidence="2 3">NBRC 111202</strain>
    </source>
</reference>
<comment type="caution">
    <text evidence="2">The sequence shown here is derived from an EMBL/GenBank/DDBJ whole genome shotgun (WGS) entry which is preliminary data.</text>
</comment>
<protein>
    <submittedName>
        <fullName evidence="2">Uncharacterized protein</fullName>
    </submittedName>
</protein>
<name>A0A1Q3E3C7_LENED</name>
<evidence type="ECO:0000256" key="1">
    <source>
        <dbReference type="SAM" id="MobiDB-lite"/>
    </source>
</evidence>
<proteinExistence type="predicted"/>
<gene>
    <name evidence="2" type="ORF">LENED_003378</name>
</gene>
<organism evidence="2 3">
    <name type="scientific">Lentinula edodes</name>
    <name type="common">Shiitake mushroom</name>
    <name type="synonym">Lentinus edodes</name>
    <dbReference type="NCBI Taxonomy" id="5353"/>
    <lineage>
        <taxon>Eukaryota</taxon>
        <taxon>Fungi</taxon>
        <taxon>Dikarya</taxon>
        <taxon>Basidiomycota</taxon>
        <taxon>Agaricomycotina</taxon>
        <taxon>Agaricomycetes</taxon>
        <taxon>Agaricomycetidae</taxon>
        <taxon>Agaricales</taxon>
        <taxon>Marasmiineae</taxon>
        <taxon>Omphalotaceae</taxon>
        <taxon>Lentinula</taxon>
    </lineage>
</organism>
<evidence type="ECO:0000313" key="3">
    <source>
        <dbReference type="Proteomes" id="UP000188533"/>
    </source>
</evidence>
<evidence type="ECO:0000313" key="2">
    <source>
        <dbReference type="EMBL" id="GAW01767.1"/>
    </source>
</evidence>
<dbReference type="Proteomes" id="UP000188533">
    <property type="component" value="Unassembled WGS sequence"/>
</dbReference>
<accession>A0A1Q3E3C7</accession>
<dbReference type="EMBL" id="BDGU01000073">
    <property type="protein sequence ID" value="GAW01767.1"/>
    <property type="molecule type" value="Genomic_DNA"/>
</dbReference>
<feature type="region of interest" description="Disordered" evidence="1">
    <location>
        <begin position="212"/>
        <end position="253"/>
    </location>
</feature>
<reference evidence="2 3" key="1">
    <citation type="submission" date="2016-08" db="EMBL/GenBank/DDBJ databases">
        <authorList>
            <consortium name="Lentinula edodes genome sequencing consortium"/>
            <person name="Sakamoto Y."/>
            <person name="Nakade K."/>
            <person name="Sato S."/>
            <person name="Yoshida Y."/>
            <person name="Miyazaki K."/>
            <person name="Natsume S."/>
            <person name="Konno N."/>
        </authorList>
    </citation>
    <scope>NUCLEOTIDE SEQUENCE [LARGE SCALE GENOMIC DNA]</scope>
    <source>
        <strain evidence="2 3">NBRC 111202</strain>
    </source>
</reference>
<sequence length="278" mass="31020">MCSERRLRSESGPEFSYVLCIRRDGHGSSWEGLAAYIRMHPKSKVFNLLDKFPFIHSSLFFCRSKKEFDALQVFLDPVSISSSEVPYLFPSKSIFSLLSAYVNANPVRLLSNIAIGVPRDQTAESGSTTPDPTLFRRSAISVSFEKGAKLSPTELSKTQQEARDKVQQFIVAAEGKLHSSGWVINWLNNPPKKVKPDTDQIKFVFTGPSVCTGGEPSTTTGRMPIDRRDTEESSGYRRAGRDRTWTRRASKSANGCSGFVQGGKLEIRDNQNKILYPV</sequence>
<dbReference type="AlphaFoldDB" id="A0A1Q3E3C7"/>
<feature type="compositionally biased region" description="Basic and acidic residues" evidence="1">
    <location>
        <begin position="224"/>
        <end position="245"/>
    </location>
</feature>